<keyword evidence="4" id="KW-1185">Reference proteome</keyword>
<dbReference type="EnsemblPlants" id="LPERR09G03110.1">
    <property type="protein sequence ID" value="LPERR09G03110.1"/>
    <property type="gene ID" value="LPERR09G03110"/>
</dbReference>
<dbReference type="PANTHER" id="PTHR36487">
    <property type="entry name" value="OS09G0296500 PROTEIN-RELATED"/>
    <property type="match status" value="1"/>
</dbReference>
<evidence type="ECO:0000313" key="4">
    <source>
        <dbReference type="Proteomes" id="UP000032180"/>
    </source>
</evidence>
<dbReference type="Proteomes" id="UP000032180">
    <property type="component" value="Chromosome 9"/>
</dbReference>
<reference evidence="3" key="3">
    <citation type="submission" date="2015-04" db="UniProtKB">
        <authorList>
            <consortium name="EnsemblPlants"/>
        </authorList>
    </citation>
    <scope>IDENTIFICATION</scope>
</reference>
<reference evidence="3 4" key="1">
    <citation type="submission" date="2012-08" db="EMBL/GenBank/DDBJ databases">
        <title>Oryza genome evolution.</title>
        <authorList>
            <person name="Wing R.A."/>
        </authorList>
    </citation>
    <scope>NUCLEOTIDE SEQUENCE</scope>
</reference>
<dbReference type="eggNOG" id="ENOG502R5ST">
    <property type="taxonomic scope" value="Eukaryota"/>
</dbReference>
<dbReference type="PANTHER" id="PTHR36487:SF3">
    <property type="entry name" value="OS09G0297900 PROTEIN"/>
    <property type="match status" value="1"/>
</dbReference>
<accession>A0A0D9XC73</accession>
<feature type="signal peptide" evidence="1">
    <location>
        <begin position="1"/>
        <end position="21"/>
    </location>
</feature>
<organism evidence="3 4">
    <name type="scientific">Leersia perrieri</name>
    <dbReference type="NCBI Taxonomy" id="77586"/>
    <lineage>
        <taxon>Eukaryota</taxon>
        <taxon>Viridiplantae</taxon>
        <taxon>Streptophyta</taxon>
        <taxon>Embryophyta</taxon>
        <taxon>Tracheophyta</taxon>
        <taxon>Spermatophyta</taxon>
        <taxon>Magnoliopsida</taxon>
        <taxon>Liliopsida</taxon>
        <taxon>Poales</taxon>
        <taxon>Poaceae</taxon>
        <taxon>BOP clade</taxon>
        <taxon>Oryzoideae</taxon>
        <taxon>Oryzeae</taxon>
        <taxon>Oryzinae</taxon>
        <taxon>Leersia</taxon>
    </lineage>
</organism>
<dbReference type="Pfam" id="PF24974">
    <property type="entry name" value="DUF7771"/>
    <property type="match status" value="1"/>
</dbReference>
<keyword evidence="1" id="KW-0732">Signal</keyword>
<protein>
    <recommendedName>
        <fullName evidence="2">DUF7771 domain-containing protein</fullName>
    </recommendedName>
</protein>
<dbReference type="HOGENOM" id="CLU_1828120_0_0_1"/>
<feature type="domain" description="DUF7771" evidence="2">
    <location>
        <begin position="92"/>
        <end position="131"/>
    </location>
</feature>
<feature type="chain" id="PRO_5002349706" description="DUF7771 domain-containing protein" evidence="1">
    <location>
        <begin position="22"/>
        <end position="141"/>
    </location>
</feature>
<sequence length="141" mass="15390">MARHRRSLAAILLLLPILTLSSNPPPSPIESYYATIENNLPAASGMDLICRALGAGFDVYTEYSVVPRGRIPRGGRRVAEILVSVVTPGAGGGGSRRVIGDLPVKRCRRHWLLFSSGCEYPDHPNPYAGRLLRNAFEFFAV</sequence>
<dbReference type="AlphaFoldDB" id="A0A0D9XC73"/>
<proteinExistence type="predicted"/>
<evidence type="ECO:0000259" key="2">
    <source>
        <dbReference type="Pfam" id="PF24974"/>
    </source>
</evidence>
<reference evidence="4" key="2">
    <citation type="submission" date="2013-12" db="EMBL/GenBank/DDBJ databases">
        <authorList>
            <person name="Yu Y."/>
            <person name="Lee S."/>
            <person name="de Baynast K."/>
            <person name="Wissotski M."/>
            <person name="Liu L."/>
            <person name="Talag J."/>
            <person name="Goicoechea J."/>
            <person name="Angelova A."/>
            <person name="Jetty R."/>
            <person name="Kudrna D."/>
            <person name="Golser W."/>
            <person name="Rivera L."/>
            <person name="Zhang J."/>
            <person name="Wing R."/>
        </authorList>
    </citation>
    <scope>NUCLEOTIDE SEQUENCE</scope>
</reference>
<evidence type="ECO:0000313" key="3">
    <source>
        <dbReference type="EnsemblPlants" id="LPERR09G03110.1"/>
    </source>
</evidence>
<dbReference type="Gramene" id="LPERR09G03110.1">
    <property type="protein sequence ID" value="LPERR09G03110.1"/>
    <property type="gene ID" value="LPERR09G03110"/>
</dbReference>
<evidence type="ECO:0000256" key="1">
    <source>
        <dbReference type="SAM" id="SignalP"/>
    </source>
</evidence>
<dbReference type="InterPro" id="IPR056673">
    <property type="entry name" value="DUF7771"/>
</dbReference>
<name>A0A0D9XC73_9ORYZ</name>